<dbReference type="InterPro" id="IPR039353">
    <property type="entry name" value="TF_Adf1"/>
</dbReference>
<dbReference type="Proteomes" id="UP001460270">
    <property type="component" value="Unassembled WGS sequence"/>
</dbReference>
<dbReference type="PANTHER" id="PTHR12243">
    <property type="entry name" value="MADF DOMAIN TRANSCRIPTION FACTOR"/>
    <property type="match status" value="1"/>
</dbReference>
<dbReference type="SMART" id="SM00595">
    <property type="entry name" value="MADF"/>
    <property type="match status" value="1"/>
</dbReference>
<dbReference type="GO" id="GO:0005667">
    <property type="term" value="C:transcription regulator complex"/>
    <property type="evidence" value="ECO:0007669"/>
    <property type="project" value="TreeGrafter"/>
</dbReference>
<feature type="region of interest" description="Disordered" evidence="1">
    <location>
        <begin position="101"/>
        <end position="144"/>
    </location>
</feature>
<dbReference type="EMBL" id="JBBPFD010000015">
    <property type="protein sequence ID" value="KAK7895209.1"/>
    <property type="molecule type" value="Genomic_DNA"/>
</dbReference>
<comment type="caution">
    <text evidence="3">The sequence shown here is derived from an EMBL/GenBank/DDBJ whole genome shotgun (WGS) entry which is preliminary data.</text>
</comment>
<name>A0AAW0NJA1_9GOBI</name>
<organism evidence="3 4">
    <name type="scientific">Mugilogobius chulae</name>
    <name type="common">yellowstripe goby</name>
    <dbReference type="NCBI Taxonomy" id="88201"/>
    <lineage>
        <taxon>Eukaryota</taxon>
        <taxon>Metazoa</taxon>
        <taxon>Chordata</taxon>
        <taxon>Craniata</taxon>
        <taxon>Vertebrata</taxon>
        <taxon>Euteleostomi</taxon>
        <taxon>Actinopterygii</taxon>
        <taxon>Neopterygii</taxon>
        <taxon>Teleostei</taxon>
        <taxon>Neoteleostei</taxon>
        <taxon>Acanthomorphata</taxon>
        <taxon>Gobiaria</taxon>
        <taxon>Gobiiformes</taxon>
        <taxon>Gobioidei</taxon>
        <taxon>Gobiidae</taxon>
        <taxon>Gobionellinae</taxon>
        <taxon>Mugilogobius</taxon>
    </lineage>
</organism>
<evidence type="ECO:0000313" key="4">
    <source>
        <dbReference type="Proteomes" id="UP001460270"/>
    </source>
</evidence>
<protein>
    <recommendedName>
        <fullName evidence="2">MADF domain-containing protein</fullName>
    </recommendedName>
</protein>
<keyword evidence="4" id="KW-1185">Reference proteome</keyword>
<reference evidence="4" key="1">
    <citation type="submission" date="2024-04" db="EMBL/GenBank/DDBJ databases">
        <title>Salinicola lusitanus LLJ914,a marine bacterium isolated from the Okinawa Trough.</title>
        <authorList>
            <person name="Li J."/>
        </authorList>
    </citation>
    <scope>NUCLEOTIDE SEQUENCE [LARGE SCALE GENOMIC DNA]</scope>
</reference>
<evidence type="ECO:0000313" key="3">
    <source>
        <dbReference type="EMBL" id="KAK7895209.1"/>
    </source>
</evidence>
<accession>A0AAW0NJA1</accession>
<dbReference type="InterPro" id="IPR006578">
    <property type="entry name" value="MADF-dom"/>
</dbReference>
<dbReference type="PANTHER" id="PTHR12243:SF48">
    <property type="entry name" value="MADF DOMAIN-CONTAINING PROTEIN"/>
    <property type="match status" value="1"/>
</dbReference>
<dbReference type="Pfam" id="PF10545">
    <property type="entry name" value="MADF_DNA_bdg"/>
    <property type="match status" value="1"/>
</dbReference>
<gene>
    <name evidence="3" type="ORF">WMY93_020534</name>
</gene>
<evidence type="ECO:0000259" key="2">
    <source>
        <dbReference type="PROSITE" id="PS51029"/>
    </source>
</evidence>
<feature type="compositionally biased region" description="Basic and acidic residues" evidence="1">
    <location>
        <begin position="106"/>
        <end position="115"/>
    </location>
</feature>
<feature type="domain" description="MADF" evidence="2">
    <location>
        <begin position="6"/>
        <end position="96"/>
    </location>
</feature>
<evidence type="ECO:0000256" key="1">
    <source>
        <dbReference type="SAM" id="MobiDB-lite"/>
    </source>
</evidence>
<proteinExistence type="predicted"/>
<dbReference type="GO" id="GO:0005634">
    <property type="term" value="C:nucleus"/>
    <property type="evidence" value="ECO:0007669"/>
    <property type="project" value="TreeGrafter"/>
</dbReference>
<dbReference type="AlphaFoldDB" id="A0AAW0NJA1"/>
<dbReference type="GO" id="GO:0006357">
    <property type="term" value="P:regulation of transcription by RNA polymerase II"/>
    <property type="evidence" value="ECO:0007669"/>
    <property type="project" value="TreeGrafter"/>
</dbReference>
<dbReference type="PROSITE" id="PS51029">
    <property type="entry name" value="MADF"/>
    <property type="match status" value="1"/>
</dbReference>
<sequence>MGVDDDLITAVFAKPVLYNVTLKDYRDRLKKDIAWRRTSEEVGLSVDICKKRWKSLRDTYMKERRKAKEKRSGSAAGSAKKWRFFEVLTFLDRFISPRETSGNMTRVEEMQASDDRPEEQEEAAAGLSEVGDTNDEDSLRQSPHSDLPAAAAASLLLLLIQSRLALLLHPQIHRGREPGSGPRTEPWTLSRSCSWLYKKNLLLVLRQRMSISSCLCFLSCRRSRRNLKIL</sequence>